<feature type="compositionally biased region" description="Basic and acidic residues" evidence="2">
    <location>
        <begin position="192"/>
        <end position="204"/>
    </location>
</feature>
<dbReference type="GO" id="GO:0008143">
    <property type="term" value="F:poly(A) binding"/>
    <property type="evidence" value="ECO:0007669"/>
    <property type="project" value="InterPro"/>
</dbReference>
<feature type="compositionally biased region" description="Basic and acidic residues" evidence="2">
    <location>
        <begin position="112"/>
        <end position="150"/>
    </location>
</feature>
<dbReference type="InterPro" id="IPR002483">
    <property type="entry name" value="PWI_dom"/>
</dbReference>
<dbReference type="Gene3D" id="3.30.70.330">
    <property type="match status" value="1"/>
</dbReference>
<dbReference type="EMBL" id="DUZY01000006">
    <property type="protein sequence ID" value="DAD42332.1"/>
    <property type="molecule type" value="Genomic_DNA"/>
</dbReference>
<name>A0A822ZB35_NELNU</name>
<dbReference type="AlphaFoldDB" id="A0A822ZB35"/>
<dbReference type="InterPro" id="IPR000504">
    <property type="entry name" value="RRM_dom"/>
</dbReference>
<dbReference type="Pfam" id="PF00076">
    <property type="entry name" value="RRM_1"/>
    <property type="match status" value="1"/>
</dbReference>
<dbReference type="SMART" id="SM00360">
    <property type="entry name" value="RRM"/>
    <property type="match status" value="1"/>
</dbReference>
<proteinExistence type="predicted"/>
<accession>A0A822ZB35</accession>
<organism evidence="4 5">
    <name type="scientific">Nelumbo nucifera</name>
    <name type="common">Sacred lotus</name>
    <dbReference type="NCBI Taxonomy" id="4432"/>
    <lineage>
        <taxon>Eukaryota</taxon>
        <taxon>Viridiplantae</taxon>
        <taxon>Streptophyta</taxon>
        <taxon>Embryophyta</taxon>
        <taxon>Tracheophyta</taxon>
        <taxon>Spermatophyta</taxon>
        <taxon>Magnoliopsida</taxon>
        <taxon>Proteales</taxon>
        <taxon>Nelumbonaceae</taxon>
        <taxon>Nelumbo</taxon>
    </lineage>
</organism>
<feature type="region of interest" description="Disordered" evidence="2">
    <location>
        <begin position="491"/>
        <end position="519"/>
    </location>
</feature>
<feature type="compositionally biased region" description="Basic and acidic residues" evidence="2">
    <location>
        <begin position="158"/>
        <end position="169"/>
    </location>
</feature>
<comment type="caution">
    <text evidence="4">The sequence shown here is derived from an EMBL/GenBank/DDBJ whole genome shotgun (WGS) entry which is preliminary data.</text>
</comment>
<evidence type="ECO:0000313" key="5">
    <source>
        <dbReference type="Proteomes" id="UP000607653"/>
    </source>
</evidence>
<dbReference type="FunFam" id="1.20.1390.10:FF:000005">
    <property type="entry name" value="RNA binding (RRM/RBD/RNP motifs) family protein"/>
    <property type="match status" value="1"/>
</dbReference>
<keyword evidence="1" id="KW-0694">RNA-binding</keyword>
<dbReference type="InterPro" id="IPR035979">
    <property type="entry name" value="RBD_domain_sf"/>
</dbReference>
<keyword evidence="5" id="KW-1185">Reference proteome</keyword>
<dbReference type="PANTHER" id="PTHR14738:SF32">
    <property type="entry name" value="RNA BINDING (RRM_RBD_RNP MOTIFS) FAMILY PROTEIN"/>
    <property type="match status" value="1"/>
</dbReference>
<dbReference type="PROSITE" id="PS50102">
    <property type="entry name" value="RRM"/>
    <property type="match status" value="1"/>
</dbReference>
<dbReference type="Proteomes" id="UP000607653">
    <property type="component" value="Unassembled WGS sequence"/>
</dbReference>
<feature type="region of interest" description="Disordered" evidence="2">
    <location>
        <begin position="109"/>
        <end position="210"/>
    </location>
</feature>
<evidence type="ECO:0000259" key="3">
    <source>
        <dbReference type="PROSITE" id="PS50102"/>
    </source>
</evidence>
<evidence type="ECO:0000256" key="1">
    <source>
        <dbReference type="PROSITE-ProRule" id="PRU00176"/>
    </source>
</evidence>
<reference evidence="4 5" key="1">
    <citation type="journal article" date="2020" name="Mol. Biol. Evol.">
        <title>Distinct Expression and Methylation Patterns for Genes with Different Fates following a Single Whole-Genome Duplication in Flowering Plants.</title>
        <authorList>
            <person name="Shi T."/>
            <person name="Rahmani R.S."/>
            <person name="Gugger P.F."/>
            <person name="Wang M."/>
            <person name="Li H."/>
            <person name="Zhang Y."/>
            <person name="Li Z."/>
            <person name="Wang Q."/>
            <person name="Van de Peer Y."/>
            <person name="Marchal K."/>
            <person name="Chen J."/>
        </authorList>
    </citation>
    <scope>NUCLEOTIDE SEQUENCE [LARGE SCALE GENOMIC DNA]</scope>
    <source>
        <tissue evidence="4">Leaf</tissue>
    </source>
</reference>
<evidence type="ECO:0000256" key="2">
    <source>
        <dbReference type="SAM" id="MobiDB-lite"/>
    </source>
</evidence>
<dbReference type="SUPFAM" id="SSF54928">
    <property type="entry name" value="RNA-binding domain, RBD"/>
    <property type="match status" value="1"/>
</dbReference>
<feature type="domain" description="RRM" evidence="3">
    <location>
        <begin position="522"/>
        <end position="599"/>
    </location>
</feature>
<dbReference type="Gene3D" id="1.20.1390.10">
    <property type="entry name" value="PWI domain"/>
    <property type="match status" value="1"/>
</dbReference>
<protein>
    <recommendedName>
        <fullName evidence="3">RRM domain-containing protein</fullName>
    </recommendedName>
</protein>
<dbReference type="InterPro" id="IPR040366">
    <property type="entry name" value="Nab2/ZC3H14"/>
</dbReference>
<feature type="compositionally biased region" description="Polar residues" evidence="2">
    <location>
        <begin position="491"/>
        <end position="514"/>
    </location>
</feature>
<dbReference type="InterPro" id="IPR012677">
    <property type="entry name" value="Nucleotide-bd_a/b_plait_sf"/>
</dbReference>
<dbReference type="GO" id="GO:0043488">
    <property type="term" value="P:regulation of mRNA stability"/>
    <property type="evidence" value="ECO:0007669"/>
    <property type="project" value="InterPro"/>
</dbReference>
<sequence>MEGSDRIDERTFRINFSGDGVAKLRETVKDKLKEFMGDYTDDILVEYVIVLVRNGRPKGEARNELNVFLEDDSESFVSWLWDHLSSNLHLYVQAEETCHDEVTKTKPILVEQTERNDPKNLDYESEREKLTKEPRSRRNREWKGLVRDVAEPPPLRSSEIDNFHPEAKTHQGSGHNKRSPSPQPSHQRKRNRQDDLKPIKRELSSHPTIDAPRRLLQFAVRDAVGSLRPSNSRTEPASKRLLSVVSTSTGDLSLDDRSQRIRSVARVPNTMTSAIKATTEAAEDVIRSKCSGNVFNCLEQSTNVSGATTQASGYRIPTMENREYGDLEQDGGVTGSDYMQGHDYGELAGKMAMLDKGACLTPDSVSDNDGYDDINVVDHRVIDASQAGTSVGDKDGDSLMVQYRVAKNTDEATRKTWMKDQVPPLVANTSRKIVNISVNVNTWKPPHYKTSGEVRDMENRKTLQDSGVGEVKGLRFMKENSNVAAGIENESPMQTHQESQKTVPPSTCSYSTSRPSDDADSRTVFVSNVHFAATKDTLSRHFNKCGEVLKVTIVTDAATGQPIGSAYVEFMRKEAAELALSLNGTSFMSRILKVVMRASAHQETAPMIRPRMARALPFAARLARVPFPRGIPGAFRARLPLKTGARSLQWKRDAPMTTATEGAVNVQNGATPSSNLAPTGCAACNLFLASKNLRGDSASISHCLGLIYA</sequence>
<dbReference type="Pfam" id="PF01480">
    <property type="entry name" value="PWI"/>
    <property type="match status" value="1"/>
</dbReference>
<evidence type="ECO:0000313" key="4">
    <source>
        <dbReference type="EMBL" id="DAD42332.1"/>
    </source>
</evidence>
<dbReference type="PANTHER" id="PTHR14738">
    <property type="entry name" value="ZINC FINGER CCCH DOMAIN-CONTAINING PROTEIN 14"/>
    <property type="match status" value="1"/>
</dbReference>
<gene>
    <name evidence="4" type="ORF">HUJ06_000562</name>
</gene>